<keyword evidence="7" id="KW-0689">Ribosomal protein</keyword>
<dbReference type="EC" id="2.1.1.-" evidence="6"/>
<reference evidence="7 8" key="1">
    <citation type="journal article" date="2023" name="Microbiol. Resour. Announc.">
        <title>Complete Genome Sequence of Imperialibacter roseus strain P4T.</title>
        <authorList>
            <person name="Tizabi D.R."/>
            <person name="Bachvaroff T."/>
            <person name="Hill R.T."/>
        </authorList>
    </citation>
    <scope>NUCLEOTIDE SEQUENCE [LARGE SCALE GENOMIC DNA]</scope>
    <source>
        <strain evidence="7 8">P4T</strain>
    </source>
</reference>
<comment type="function">
    <text evidence="6">Methylates ribosomal protein L11.</text>
</comment>
<keyword evidence="3 6" id="KW-0489">Methyltransferase</keyword>
<feature type="binding site" evidence="6">
    <location>
        <position position="126"/>
    </location>
    <ligand>
        <name>S-adenosyl-L-methionine</name>
        <dbReference type="ChEBI" id="CHEBI:59789"/>
    </ligand>
</feature>
<evidence type="ECO:0000256" key="2">
    <source>
        <dbReference type="ARBA" id="ARBA00022490"/>
    </source>
</evidence>
<dbReference type="SUPFAM" id="SSF53335">
    <property type="entry name" value="S-adenosyl-L-methionine-dependent methyltransferases"/>
    <property type="match status" value="1"/>
</dbReference>
<keyword evidence="2 6" id="KW-0963">Cytoplasm</keyword>
<keyword evidence="4 6" id="KW-0808">Transferase</keyword>
<keyword evidence="8" id="KW-1185">Reference proteome</keyword>
<evidence type="ECO:0000256" key="3">
    <source>
        <dbReference type="ARBA" id="ARBA00022603"/>
    </source>
</evidence>
<dbReference type="CDD" id="cd02440">
    <property type="entry name" value="AdoMet_MTases"/>
    <property type="match status" value="1"/>
</dbReference>
<comment type="catalytic activity">
    <reaction evidence="6">
        <text>L-lysyl-[protein] + 3 S-adenosyl-L-methionine = N(6),N(6),N(6)-trimethyl-L-lysyl-[protein] + 3 S-adenosyl-L-homocysteine + 3 H(+)</text>
        <dbReference type="Rhea" id="RHEA:54192"/>
        <dbReference type="Rhea" id="RHEA-COMP:9752"/>
        <dbReference type="Rhea" id="RHEA-COMP:13826"/>
        <dbReference type="ChEBI" id="CHEBI:15378"/>
        <dbReference type="ChEBI" id="CHEBI:29969"/>
        <dbReference type="ChEBI" id="CHEBI:57856"/>
        <dbReference type="ChEBI" id="CHEBI:59789"/>
        <dbReference type="ChEBI" id="CHEBI:61961"/>
    </reaction>
</comment>
<keyword evidence="7" id="KW-0687">Ribonucleoprotein</keyword>
<feature type="binding site" evidence="6">
    <location>
        <position position="212"/>
    </location>
    <ligand>
        <name>S-adenosyl-L-methionine</name>
        <dbReference type="ChEBI" id="CHEBI:59789"/>
    </ligand>
</feature>
<feature type="binding site" evidence="6">
    <location>
        <position position="169"/>
    </location>
    <ligand>
        <name>S-adenosyl-L-methionine</name>
        <dbReference type="ChEBI" id="CHEBI:59789"/>
    </ligand>
</feature>
<dbReference type="GO" id="GO:0005840">
    <property type="term" value="C:ribosome"/>
    <property type="evidence" value="ECO:0007669"/>
    <property type="project" value="UniProtKB-KW"/>
</dbReference>
<dbReference type="HAMAP" id="MF_00735">
    <property type="entry name" value="Methyltr_PrmA"/>
    <property type="match status" value="1"/>
</dbReference>
<dbReference type="NCBIfam" id="NF001785">
    <property type="entry name" value="PRK00517.2-2"/>
    <property type="match status" value="1"/>
</dbReference>
<gene>
    <name evidence="6 7" type="primary">prmA</name>
    <name evidence="7" type="ORF">RT717_25020</name>
</gene>
<keyword evidence="5 6" id="KW-0949">S-adenosyl-L-methionine</keyword>
<dbReference type="InterPro" id="IPR029063">
    <property type="entry name" value="SAM-dependent_MTases_sf"/>
</dbReference>
<dbReference type="EMBL" id="CP136051">
    <property type="protein sequence ID" value="WOK06341.1"/>
    <property type="molecule type" value="Genomic_DNA"/>
</dbReference>
<accession>A0ABZ0IP38</accession>
<dbReference type="InterPro" id="IPR050078">
    <property type="entry name" value="Ribosomal_L11_MeTrfase_PrmA"/>
</dbReference>
<evidence type="ECO:0000256" key="6">
    <source>
        <dbReference type="HAMAP-Rule" id="MF_00735"/>
    </source>
</evidence>
<dbReference type="PANTHER" id="PTHR43648">
    <property type="entry name" value="ELECTRON TRANSFER FLAVOPROTEIN BETA SUBUNIT LYSINE METHYLTRANSFERASE"/>
    <property type="match status" value="1"/>
</dbReference>
<dbReference type="Gene3D" id="3.40.50.150">
    <property type="entry name" value="Vaccinia Virus protein VP39"/>
    <property type="match status" value="1"/>
</dbReference>
<dbReference type="Pfam" id="PF06325">
    <property type="entry name" value="PrmA"/>
    <property type="match status" value="1"/>
</dbReference>
<dbReference type="GO" id="GO:0008168">
    <property type="term" value="F:methyltransferase activity"/>
    <property type="evidence" value="ECO:0007669"/>
    <property type="project" value="UniProtKB-KW"/>
</dbReference>
<dbReference type="RefSeq" id="WP_317489066.1">
    <property type="nucleotide sequence ID" value="NZ_CP136051.1"/>
</dbReference>
<evidence type="ECO:0000256" key="5">
    <source>
        <dbReference type="ARBA" id="ARBA00022691"/>
    </source>
</evidence>
<sequence length="279" mass="31225">MDFIELQIKTSRDLADILIAELGEIGFDTFEETDEGFNAYILEGSFKEADVKEIIQKYSFLGIASYETVKIPKENWNQSWETNYHPIEIPSRCRVRASFHKPDPSFPLEIVINPKMSFGTGHHSTTYLMMELLLDSDLKGKSVFDFGTGTGILAILAAKLGAAHIDASDIDEWCIENGMENIAINDCSNIKIQLGTVKEVKKNPSYDLAIANINRNVLLEEMSDYAAVLPEGSKLYLSGFYETDLPVIEEKASSLGLSKTTHRVREKWVAAAFEKKAVE</sequence>
<evidence type="ECO:0000313" key="7">
    <source>
        <dbReference type="EMBL" id="WOK06341.1"/>
    </source>
</evidence>
<dbReference type="InterPro" id="IPR004498">
    <property type="entry name" value="Ribosomal_PrmA_MeTrfase"/>
</dbReference>
<dbReference type="Proteomes" id="UP001302349">
    <property type="component" value="Chromosome"/>
</dbReference>
<protein>
    <recommendedName>
        <fullName evidence="6">Ribosomal protein L11 methyltransferase</fullName>
        <shortName evidence="6">L11 Mtase</shortName>
        <ecNumber evidence="6">2.1.1.-</ecNumber>
    </recommendedName>
</protein>
<evidence type="ECO:0000313" key="8">
    <source>
        <dbReference type="Proteomes" id="UP001302349"/>
    </source>
</evidence>
<organism evidence="7 8">
    <name type="scientific">Imperialibacter roseus</name>
    <dbReference type="NCBI Taxonomy" id="1324217"/>
    <lineage>
        <taxon>Bacteria</taxon>
        <taxon>Pseudomonadati</taxon>
        <taxon>Bacteroidota</taxon>
        <taxon>Cytophagia</taxon>
        <taxon>Cytophagales</taxon>
        <taxon>Flammeovirgaceae</taxon>
        <taxon>Imperialibacter</taxon>
    </lineage>
</organism>
<name>A0ABZ0IP38_9BACT</name>
<comment type="similarity">
    <text evidence="1 6">Belongs to the methyltransferase superfamily. PrmA family.</text>
</comment>
<proteinExistence type="inferred from homology"/>
<evidence type="ECO:0000256" key="4">
    <source>
        <dbReference type="ARBA" id="ARBA00022679"/>
    </source>
</evidence>
<evidence type="ECO:0000256" key="1">
    <source>
        <dbReference type="ARBA" id="ARBA00009741"/>
    </source>
</evidence>
<comment type="subcellular location">
    <subcellularLocation>
        <location evidence="6">Cytoplasm</location>
    </subcellularLocation>
</comment>
<dbReference type="PANTHER" id="PTHR43648:SF1">
    <property type="entry name" value="ELECTRON TRANSFER FLAVOPROTEIN BETA SUBUNIT LYSINE METHYLTRANSFERASE"/>
    <property type="match status" value="1"/>
</dbReference>
<feature type="binding site" evidence="6">
    <location>
        <position position="147"/>
    </location>
    <ligand>
        <name>S-adenosyl-L-methionine</name>
        <dbReference type="ChEBI" id="CHEBI:59789"/>
    </ligand>
</feature>
<dbReference type="GO" id="GO:0032259">
    <property type="term" value="P:methylation"/>
    <property type="evidence" value="ECO:0007669"/>
    <property type="project" value="UniProtKB-KW"/>
</dbReference>